<dbReference type="Gene3D" id="1.20.1420.30">
    <property type="entry name" value="NCX, central ion-binding region"/>
    <property type="match status" value="1"/>
</dbReference>
<feature type="transmembrane region" description="Helical" evidence="5">
    <location>
        <begin position="129"/>
        <end position="150"/>
    </location>
</feature>
<dbReference type="InterPro" id="IPR004481">
    <property type="entry name" value="K/Na/Ca-exchanger"/>
</dbReference>
<evidence type="ECO:0000256" key="1">
    <source>
        <dbReference type="ARBA" id="ARBA00004141"/>
    </source>
</evidence>
<dbReference type="InterPro" id="IPR004837">
    <property type="entry name" value="NaCa_Exmemb"/>
</dbReference>
<keyword evidence="2 5" id="KW-0812">Transmembrane</keyword>
<evidence type="ECO:0000313" key="8">
    <source>
        <dbReference type="Proteomes" id="UP001400965"/>
    </source>
</evidence>
<feature type="transmembrane region" description="Helical" evidence="5">
    <location>
        <begin position="250"/>
        <end position="271"/>
    </location>
</feature>
<dbReference type="Proteomes" id="UP001400965">
    <property type="component" value="Unassembled WGS sequence"/>
</dbReference>
<comment type="subcellular location">
    <subcellularLocation>
        <location evidence="1">Membrane</location>
        <topology evidence="1">Multi-pass membrane protein</topology>
    </subcellularLocation>
</comment>
<feature type="domain" description="Sodium/calcium exchanger membrane region" evidence="6">
    <location>
        <begin position="3"/>
        <end position="149"/>
    </location>
</feature>
<evidence type="ECO:0000259" key="6">
    <source>
        <dbReference type="Pfam" id="PF01699"/>
    </source>
</evidence>
<dbReference type="InterPro" id="IPR044880">
    <property type="entry name" value="NCX_ion-bd_dom_sf"/>
</dbReference>
<feature type="domain" description="Sodium/calcium exchanger membrane region" evidence="6">
    <location>
        <begin position="181"/>
        <end position="321"/>
    </location>
</feature>
<accession>A0ABP3XAQ4</accession>
<feature type="transmembrane region" description="Helical" evidence="5">
    <location>
        <begin position="66"/>
        <end position="89"/>
    </location>
</feature>
<gene>
    <name evidence="7" type="ORF">GCM10008917_03740</name>
</gene>
<evidence type="ECO:0000313" key="7">
    <source>
        <dbReference type="EMBL" id="GAA0861632.1"/>
    </source>
</evidence>
<keyword evidence="3 5" id="KW-1133">Transmembrane helix</keyword>
<feature type="transmembrane region" description="Helical" evidence="5">
    <location>
        <begin position="216"/>
        <end position="238"/>
    </location>
</feature>
<evidence type="ECO:0000256" key="2">
    <source>
        <dbReference type="ARBA" id="ARBA00022692"/>
    </source>
</evidence>
<evidence type="ECO:0000256" key="3">
    <source>
        <dbReference type="ARBA" id="ARBA00022989"/>
    </source>
</evidence>
<dbReference type="Pfam" id="PF01699">
    <property type="entry name" value="Na_Ca_ex"/>
    <property type="match status" value="2"/>
</dbReference>
<feature type="transmembrane region" description="Helical" evidence="5">
    <location>
        <begin position="277"/>
        <end position="294"/>
    </location>
</feature>
<feature type="transmembrane region" description="Helical" evidence="5">
    <location>
        <begin position="306"/>
        <end position="322"/>
    </location>
</feature>
<dbReference type="PANTHER" id="PTHR10846:SF8">
    <property type="entry name" value="INNER MEMBRANE PROTEIN YRBG"/>
    <property type="match status" value="1"/>
</dbReference>
<name>A0ABP3XAQ4_9FIRM</name>
<dbReference type="EMBL" id="BAAACP010000002">
    <property type="protein sequence ID" value="GAA0861632.1"/>
    <property type="molecule type" value="Genomic_DNA"/>
</dbReference>
<dbReference type="RefSeq" id="WP_346041538.1">
    <property type="nucleotide sequence ID" value="NZ_BAAACP010000002.1"/>
</dbReference>
<evidence type="ECO:0000256" key="4">
    <source>
        <dbReference type="ARBA" id="ARBA00023136"/>
    </source>
</evidence>
<comment type="caution">
    <text evidence="7">The sequence shown here is derived from an EMBL/GenBank/DDBJ whole genome shotgun (WGS) entry which is preliminary data.</text>
</comment>
<feature type="transmembrane region" description="Helical" evidence="5">
    <location>
        <begin position="182"/>
        <end position="210"/>
    </location>
</feature>
<proteinExistence type="predicted"/>
<protein>
    <submittedName>
        <fullName evidence="7">Calcium/sodium antiporter</fullName>
    </submittedName>
</protein>
<keyword evidence="4 5" id="KW-0472">Membrane</keyword>
<sequence>MVYLFLLLGFLFLIKGADYFVDSSSNIATLLKIPPLIIGLTIVAFGTSSPEAAVSITASIQGQNDIALGNIIGSNIFNLLCVAGMSAFIKPLSVKKSILIKEFPFLILSSILLLVLSNDLIFQQTQNSILSNGDGLVFLMFFCIFIYYLLEVSLNSRSESLNSNNDCYTNIYKSNMSLSKSIIFSVIGIFGIVIGGKLVVDCSSIIALNFGVSEKIIGITIVSIGTSLPEFVTSVVAASKGESDIALGNVIGSNIFNILFILGVSSLINPISVDNNIFLDLFIMIIFTIITYIFSIRKKDINKFEGIILIIAYIAYMILVIFKN</sequence>
<dbReference type="NCBIfam" id="TIGR00367">
    <property type="entry name" value="calcium/sodium antiporter"/>
    <property type="match status" value="1"/>
</dbReference>
<dbReference type="PANTHER" id="PTHR10846">
    <property type="entry name" value="SODIUM/POTASSIUM/CALCIUM EXCHANGER"/>
    <property type="match status" value="1"/>
</dbReference>
<reference evidence="8" key="1">
    <citation type="journal article" date="2019" name="Int. J. Syst. Evol. Microbiol.">
        <title>The Global Catalogue of Microorganisms (GCM) 10K type strain sequencing project: providing services to taxonomists for standard genome sequencing and annotation.</title>
        <authorList>
            <consortium name="The Broad Institute Genomics Platform"/>
            <consortium name="The Broad Institute Genome Sequencing Center for Infectious Disease"/>
            <person name="Wu L."/>
            <person name="Ma J."/>
        </authorList>
    </citation>
    <scope>NUCLEOTIDE SEQUENCE [LARGE SCALE GENOMIC DNA]</scope>
    <source>
        <strain evidence="8">JCM 6486</strain>
    </source>
</reference>
<evidence type="ECO:0000256" key="5">
    <source>
        <dbReference type="SAM" id="Phobius"/>
    </source>
</evidence>
<keyword evidence="8" id="KW-1185">Reference proteome</keyword>
<organism evidence="7 8">
    <name type="scientific">Paraclostridium tenue</name>
    <dbReference type="NCBI Taxonomy" id="1737"/>
    <lineage>
        <taxon>Bacteria</taxon>
        <taxon>Bacillati</taxon>
        <taxon>Bacillota</taxon>
        <taxon>Clostridia</taxon>
        <taxon>Peptostreptococcales</taxon>
        <taxon>Peptostreptococcaceae</taxon>
        <taxon>Paraclostridium</taxon>
    </lineage>
</organism>